<feature type="compositionally biased region" description="Gly residues" evidence="1">
    <location>
        <begin position="49"/>
        <end position="58"/>
    </location>
</feature>
<gene>
    <name evidence="2" type="primary">K0161H03.25</name>
    <name evidence="3" type="synonym">K0161H03.27</name>
</gene>
<organism evidence="2">
    <name type="scientific">Oryza sativa subsp. indica</name>
    <name type="common">Rice</name>
    <dbReference type="NCBI Taxonomy" id="39946"/>
    <lineage>
        <taxon>Eukaryota</taxon>
        <taxon>Viridiplantae</taxon>
        <taxon>Streptophyta</taxon>
        <taxon>Embryophyta</taxon>
        <taxon>Tracheophyta</taxon>
        <taxon>Spermatophyta</taxon>
        <taxon>Magnoliopsida</taxon>
        <taxon>Liliopsida</taxon>
        <taxon>Poales</taxon>
        <taxon>Poaceae</taxon>
        <taxon>BOP clade</taxon>
        <taxon>Oryzoideae</taxon>
        <taxon>Oryzeae</taxon>
        <taxon>Oryzinae</taxon>
        <taxon>Oryza</taxon>
        <taxon>Oryza sativa</taxon>
    </lineage>
</organism>
<name>A0A679BBP3_ORYSI</name>
<proteinExistence type="predicted"/>
<dbReference type="EMBL" id="AP011492">
    <property type="protein sequence ID" value="BBD82582.1"/>
    <property type="molecule type" value="Genomic_DNA"/>
</dbReference>
<feature type="compositionally biased region" description="Basic and acidic residues" evidence="1">
    <location>
        <begin position="67"/>
        <end position="77"/>
    </location>
</feature>
<dbReference type="AlphaFoldDB" id="A0A679BBP3"/>
<feature type="compositionally biased region" description="Basic and acidic residues" evidence="1">
    <location>
        <begin position="137"/>
        <end position="153"/>
    </location>
</feature>
<dbReference type="EMBL" id="AP011492">
    <property type="protein sequence ID" value="BBD82583.1"/>
    <property type="molecule type" value="Genomic_DNA"/>
</dbReference>
<evidence type="ECO:0000313" key="3">
    <source>
        <dbReference type="EMBL" id="BBD82583.1"/>
    </source>
</evidence>
<accession>A0A679BBP3</accession>
<feature type="compositionally biased region" description="Basic and acidic residues" evidence="1">
    <location>
        <begin position="87"/>
        <end position="109"/>
    </location>
</feature>
<reference evidence="2" key="1">
    <citation type="submission" date="2009-05" db="EMBL/GenBank/DDBJ databases">
        <title>Oryza sativa Indica Group genomic DNA, chromosome 11, BAC clone:K0161H03, cultivar:Kasalath.</title>
        <authorList>
            <person name="Matsumoto T."/>
            <person name="Wu J."/>
            <person name="Kanamori H."/>
        </authorList>
    </citation>
    <scope>NUCLEOTIDE SEQUENCE</scope>
</reference>
<feature type="region of interest" description="Disordered" evidence="1">
    <location>
        <begin position="1"/>
        <end position="20"/>
    </location>
</feature>
<sequence>MGRQPAGSGVSTWSSWRGKPAPIFAGRVGEMVEDVGGEVPRTNARARGGEGGGIGGDVGRPWRRFRLREPEVRDGPDRWGPPVGGSGERREEETVGGEDDRWGLGSHLSEREGGRRLGVMWTWRRGSRAGPAHAKKGGKEGRREGKGEWAEPKDKEGILIPFLFI</sequence>
<feature type="region of interest" description="Disordered" evidence="1">
    <location>
        <begin position="122"/>
        <end position="153"/>
    </location>
</feature>
<protein>
    <submittedName>
        <fullName evidence="2">Uncharacterized protein</fullName>
    </submittedName>
</protein>
<evidence type="ECO:0000256" key="1">
    <source>
        <dbReference type="SAM" id="MobiDB-lite"/>
    </source>
</evidence>
<evidence type="ECO:0000313" key="2">
    <source>
        <dbReference type="EMBL" id="BBD82582.1"/>
    </source>
</evidence>
<feature type="region of interest" description="Disordered" evidence="1">
    <location>
        <begin position="38"/>
        <end position="109"/>
    </location>
</feature>